<keyword evidence="5" id="KW-1185">Reference proteome</keyword>
<gene>
    <name evidence="4" type="ORF">NBH00_23395</name>
</gene>
<dbReference type="PANTHER" id="PTHR16305:SF28">
    <property type="entry name" value="GUANYLATE CYCLASE DOMAIN-CONTAINING PROTEIN"/>
    <property type="match status" value="1"/>
</dbReference>
<dbReference type="SUPFAM" id="SSF55073">
    <property type="entry name" value="Nucleotide cyclase"/>
    <property type="match status" value="2"/>
</dbReference>
<protein>
    <submittedName>
        <fullName evidence="4">AAA family ATPase</fullName>
    </submittedName>
</protein>
<evidence type="ECO:0000313" key="5">
    <source>
        <dbReference type="Proteomes" id="UP001056035"/>
    </source>
</evidence>
<dbReference type="SUPFAM" id="SSF52540">
    <property type="entry name" value="P-loop containing nucleoside triphosphate hydrolases"/>
    <property type="match status" value="1"/>
</dbReference>
<keyword evidence="1" id="KW-0547">Nucleotide-binding</keyword>
<dbReference type="CDD" id="cd07302">
    <property type="entry name" value="CHD"/>
    <property type="match status" value="2"/>
</dbReference>
<dbReference type="EMBL" id="CP098502">
    <property type="protein sequence ID" value="UTI64272.1"/>
    <property type="molecule type" value="Genomic_DNA"/>
</dbReference>
<dbReference type="InterPro" id="IPR001054">
    <property type="entry name" value="A/G_cyclase"/>
</dbReference>
<accession>A0ABY5DU95</accession>
<evidence type="ECO:0000313" key="4">
    <source>
        <dbReference type="EMBL" id="UTI64272.1"/>
    </source>
</evidence>
<sequence length="1260" mass="133858">MVLDHVARHPGDPVRSATGSLVFVDISGFTALSERLARRGREGAEVLADAIETSFASVLAVAYAQGGGLLKFGGDALLLHFEGPGHARRAGRAAIGMRRALRTAGRVSAGGASVQLRMSVGVHTGEVHLVLAGTTHRELLVVGDTVSDVLRLEHAASAGEIAVSDAVAAELPRTAAGAPCGPGRLLLREPPDPGDAPDPDLALPGADTAAACLSTVLRAHVLAGAQPPEHRLATVAFLRFGGTDALIARAGIGAAAAALTQLVGTVADIADEHRICLLASDVDVDGGKLILTSGVPRTDSDDEERMLLALHRIIATPLELGVRIGVHRGPVFAGDIGPRYRRTYTVMGDAVNLAARVMSRAPDGEVYVTADVLDASPTPFDAQELAPFTVKGKTQPVRAWSLGAPRAGRRRHVGAGRVPLVGRELELTALQAAVDLAEAGTGSLIVIRGEPGSGKTRLVEELLDRAQDLRHLMAQAEAYTASTPYATFRVLLRRALGQEPDAPAADVEARLRAVAREETPELEPWLALLGVPYGLELEPSPQVRELAPAFRRERLHDVVTAFIVARLRHIPTIVTIEDAHLMDRASTDLLAALAPRLPEVPCLILTTRREVEGGFGPEPAPYVVSLSPAPLGLQEAQELAEQLTRLEPLAPHTLRLAVERAGGNPQFVADLVRAARAGETALPDSLEAAAMARIDRLAPSDRALVRSAAVLGPRFAAASLRWVGGGEPGAAQWARLAGLLEPRPDGTVHFTHTAVREAAYAGLPFAVRRELHARIGARMERLAGDGTDDVAPALSLHFLLGGDPRRAARFARQGARRARRLGANHDAARLLRRAIEATRADGRAAADLAELHEELGVALADAGEPVRARAAFDAARRYGRATSPVVEARLMWRQAQLAGTMGHVGTALRWARRGRRTLDGAEGDEAAALRARLLAVEAFVRQRQDRLDEAIRLARQVVDEATAEGAEAAKARAFVLLDWALAMQGRHDEAVHSREAIAIYREHGLLLDEATALSNSGGISYWRGDWRRAVELYEQGADAARRGGNLNEAAVGLYNVGELRADQGRLDEAADCLERSLQVFRATGDEFSVMLALRQLGRVAMRAGRTEAMLGPLEEALAIGRRLKLTADVAATRASVAEGLLFLDRGDEATAIAAELLADAELAEGTRAAAERVAGWVALRRGDAGAARSAFRRSYELALTTSQPFEIALALDALHAAHAANDQEVAARASIFARLDIVAMTRPPYGMLRGGRTVSAAAVR</sequence>
<dbReference type="Gene3D" id="3.30.70.1230">
    <property type="entry name" value="Nucleotide cyclase"/>
    <property type="match status" value="2"/>
</dbReference>
<proteinExistence type="predicted"/>
<dbReference type="InterPro" id="IPR029787">
    <property type="entry name" value="Nucleotide_cyclase"/>
</dbReference>
<dbReference type="SMART" id="SM00028">
    <property type="entry name" value="TPR"/>
    <property type="match status" value="5"/>
</dbReference>
<dbReference type="RefSeq" id="WP_254570982.1">
    <property type="nucleotide sequence ID" value="NZ_CP098502.1"/>
</dbReference>
<dbReference type="Gene3D" id="1.25.40.10">
    <property type="entry name" value="Tetratricopeptide repeat domain"/>
    <property type="match status" value="1"/>
</dbReference>
<dbReference type="InterPro" id="IPR019734">
    <property type="entry name" value="TPR_rpt"/>
</dbReference>
<dbReference type="SMART" id="SM00044">
    <property type="entry name" value="CYCc"/>
    <property type="match status" value="1"/>
</dbReference>
<feature type="domain" description="Guanylate cyclase" evidence="3">
    <location>
        <begin position="20"/>
        <end position="153"/>
    </location>
</feature>
<dbReference type="Proteomes" id="UP001056035">
    <property type="component" value="Chromosome"/>
</dbReference>
<evidence type="ECO:0000256" key="1">
    <source>
        <dbReference type="ARBA" id="ARBA00022741"/>
    </source>
</evidence>
<feature type="domain" description="Guanylate cyclase" evidence="3">
    <location>
        <begin position="234"/>
        <end position="358"/>
    </location>
</feature>
<dbReference type="InterPro" id="IPR027417">
    <property type="entry name" value="P-loop_NTPase"/>
</dbReference>
<dbReference type="SUPFAM" id="SSF48452">
    <property type="entry name" value="TPR-like"/>
    <property type="match status" value="1"/>
</dbReference>
<name>A0ABY5DU95_9ACTN</name>
<dbReference type="InterPro" id="IPR041664">
    <property type="entry name" value="AAA_16"/>
</dbReference>
<dbReference type="InterPro" id="IPR011990">
    <property type="entry name" value="TPR-like_helical_dom_sf"/>
</dbReference>
<dbReference type="Pfam" id="PF00211">
    <property type="entry name" value="Guanylate_cyc"/>
    <property type="match status" value="2"/>
</dbReference>
<organism evidence="4 5">
    <name type="scientific">Paraconexibacter antarcticus</name>
    <dbReference type="NCBI Taxonomy" id="2949664"/>
    <lineage>
        <taxon>Bacteria</taxon>
        <taxon>Bacillati</taxon>
        <taxon>Actinomycetota</taxon>
        <taxon>Thermoleophilia</taxon>
        <taxon>Solirubrobacterales</taxon>
        <taxon>Paraconexibacteraceae</taxon>
        <taxon>Paraconexibacter</taxon>
    </lineage>
</organism>
<dbReference type="PROSITE" id="PS50125">
    <property type="entry name" value="GUANYLATE_CYCLASE_2"/>
    <property type="match status" value="2"/>
</dbReference>
<keyword evidence="2" id="KW-0067">ATP-binding</keyword>
<dbReference type="Pfam" id="PF13191">
    <property type="entry name" value="AAA_16"/>
    <property type="match status" value="1"/>
</dbReference>
<reference evidence="4 5" key="1">
    <citation type="submission" date="2022-06" db="EMBL/GenBank/DDBJ databases">
        <title>Paraconexibacter antarcticus.</title>
        <authorList>
            <person name="Kim C.S."/>
        </authorList>
    </citation>
    <scope>NUCLEOTIDE SEQUENCE [LARGE SCALE GENOMIC DNA]</scope>
    <source>
        <strain evidence="4 5">02-257</strain>
    </source>
</reference>
<evidence type="ECO:0000256" key="2">
    <source>
        <dbReference type="ARBA" id="ARBA00022840"/>
    </source>
</evidence>
<dbReference type="Pfam" id="PF13424">
    <property type="entry name" value="TPR_12"/>
    <property type="match status" value="1"/>
</dbReference>
<evidence type="ECO:0000259" key="3">
    <source>
        <dbReference type="PROSITE" id="PS50125"/>
    </source>
</evidence>
<dbReference type="PANTHER" id="PTHR16305">
    <property type="entry name" value="TESTICULAR SOLUBLE ADENYLYL CYCLASE"/>
    <property type="match status" value="1"/>
</dbReference>